<gene>
    <name evidence="2" type="ORF">SH580_06965</name>
</gene>
<protein>
    <submittedName>
        <fullName evidence="2">Alkaline phosphatase D family protein</fullName>
        <ecNumber evidence="2">3.1.3.1</ecNumber>
    </submittedName>
</protein>
<dbReference type="SUPFAM" id="SSF56300">
    <property type="entry name" value="Metallo-dependent phosphatases"/>
    <property type="match status" value="1"/>
</dbReference>
<dbReference type="GO" id="GO:0004035">
    <property type="term" value="F:alkaline phosphatase activity"/>
    <property type="evidence" value="ECO:0007669"/>
    <property type="project" value="UniProtKB-EC"/>
</dbReference>
<sequence>MNSFGPHLKLWSSSHDEWEISVLYGKIGEAPPSFSYKLPSEGSYQLAEMELLETRGELTYFRVRFEVPLRASHTRVDYKVGGKRYSFHVPELHRMPKVCYGSCNGFHSQKILKEFVEGGKGNAMKATERWRNMLQYHSSRRYNVCILGGDQIYSDIALEGFEDHVLKWSWHTTRSERKARSLTAGEVEALRDLYTDMYVNSWGRNPEMKKMLSTCPSLMMWDDHDIMDGWGSYEDEREKWPVFKEGVFPEARRAFLLFQHHCKPNEKPGGSLGTRNNFSTGHVMGSLGVVHLDTRSERTQHQVMSEKNWEKFAQWRESNTELKHLFLCVSVPMVYADFETIEKILRLIPFDQGIEDDLRDHWRSVPHQVCRERLLKDLFAYSKESACRVTIISGDVHVAAHGVVELKDGQGDHTRTNRIHQLISSPIMNKAGNPVVEKLVEWQGDAAEVINPTMSARMLPLQVAIGTNGASSKTARYVWERNWLSLLPQDDDAYRAEWYFEGSNYPCREIVYSV</sequence>
<dbReference type="InterPro" id="IPR043904">
    <property type="entry name" value="PhoD_2-like"/>
</dbReference>
<dbReference type="InterPro" id="IPR038607">
    <property type="entry name" value="PhoD-like_sf"/>
</dbReference>
<name>A0ABZ0RR47_9BACT</name>
<dbReference type="EMBL" id="CP138858">
    <property type="protein sequence ID" value="WPJ97450.1"/>
    <property type="molecule type" value="Genomic_DNA"/>
</dbReference>
<evidence type="ECO:0000259" key="1">
    <source>
        <dbReference type="Pfam" id="PF19050"/>
    </source>
</evidence>
<dbReference type="RefSeq" id="WP_319834294.1">
    <property type="nucleotide sequence ID" value="NZ_CP138858.1"/>
</dbReference>
<proteinExistence type="predicted"/>
<evidence type="ECO:0000313" key="3">
    <source>
        <dbReference type="Proteomes" id="UP001324993"/>
    </source>
</evidence>
<dbReference type="PANTHER" id="PTHR46689:SF1">
    <property type="entry name" value="PHOD-LIKE PHOSPHATASE DOMAIN-CONTAINING PROTEIN"/>
    <property type="match status" value="1"/>
</dbReference>
<dbReference type="Proteomes" id="UP001324993">
    <property type="component" value="Chromosome"/>
</dbReference>
<dbReference type="InterPro" id="IPR018946">
    <property type="entry name" value="PhoD-like_MPP"/>
</dbReference>
<keyword evidence="3" id="KW-1185">Reference proteome</keyword>
<dbReference type="CDD" id="cd07389">
    <property type="entry name" value="MPP_PhoD"/>
    <property type="match status" value="1"/>
</dbReference>
<dbReference type="EC" id="3.1.3.1" evidence="2"/>
<accession>A0ABZ0RR47</accession>
<dbReference type="Pfam" id="PF19050">
    <property type="entry name" value="PhoD_2"/>
    <property type="match status" value="2"/>
</dbReference>
<evidence type="ECO:0000313" key="2">
    <source>
        <dbReference type="EMBL" id="WPJ97450.1"/>
    </source>
</evidence>
<dbReference type="Gene3D" id="3.60.21.70">
    <property type="entry name" value="PhoD-like phosphatase"/>
    <property type="match status" value="1"/>
</dbReference>
<dbReference type="InterPro" id="IPR029052">
    <property type="entry name" value="Metallo-depent_PP-like"/>
</dbReference>
<organism evidence="2 3">
    <name type="scientific">Coraliomargarita algicola</name>
    <dbReference type="NCBI Taxonomy" id="3092156"/>
    <lineage>
        <taxon>Bacteria</taxon>
        <taxon>Pseudomonadati</taxon>
        <taxon>Verrucomicrobiota</taxon>
        <taxon>Opitutia</taxon>
        <taxon>Puniceicoccales</taxon>
        <taxon>Coraliomargaritaceae</taxon>
        <taxon>Coraliomargarita</taxon>
    </lineage>
</organism>
<reference evidence="2 3" key="1">
    <citation type="submission" date="2023-11" db="EMBL/GenBank/DDBJ databases">
        <title>Coraliomargarita sp. nov., isolated from marine algae.</title>
        <authorList>
            <person name="Lee J.K."/>
            <person name="Baek J.H."/>
            <person name="Kim J.M."/>
            <person name="Choi D.G."/>
            <person name="Jeon C.O."/>
        </authorList>
    </citation>
    <scope>NUCLEOTIDE SEQUENCE [LARGE SCALE GENOMIC DNA]</scope>
    <source>
        <strain evidence="2 3">J2-16</strain>
    </source>
</reference>
<feature type="domain" description="PhoD-like phosphatase" evidence="1">
    <location>
        <begin position="79"/>
        <end position="346"/>
    </location>
</feature>
<feature type="domain" description="PhoD-like phosphatase" evidence="1">
    <location>
        <begin position="354"/>
        <end position="441"/>
    </location>
</feature>
<dbReference type="PANTHER" id="PTHR46689">
    <property type="entry name" value="MEMBRANE PROTEIN, PUTATIVE-RELATED"/>
    <property type="match status" value="1"/>
</dbReference>
<keyword evidence="2" id="KW-0378">Hydrolase</keyword>